<evidence type="ECO:0000256" key="2">
    <source>
        <dbReference type="ARBA" id="ARBA00007977"/>
    </source>
</evidence>
<sequence length="354" mass="35820">MVPLAALLAALVALGRATPAWLAGMGVAGGAAGIAFLLHLAFPVLPLLTVAVALGMIVAQIPALRPLLDGPLKAGLSLSARRLLRIGIVLLGLKLSLVDIAGLGVVTIIAIVLVVILTFGVTLLLGRMLGLPGYQPLLIAAGFSICGASAVGAMSAVTRAKDSESATPIALVTLCGTLAIALLPLARIPLGFDATEFGTWVGLSVHDVGQVVATAQIAGPVALAAAVVVKLTRVLTLAPMVAIVGAVERRRTSLSSSSAVDAGTTKRPPIVPLFVLGFLAAVLVRTVVPLPGGVLEVADVLQTVLLATALFALGTGIRFAELARTGWKALIVGLGSWVFIAALSVVAVWVTTRS</sequence>
<dbReference type="InterPro" id="IPR018383">
    <property type="entry name" value="UPF0324_pro"/>
</dbReference>
<dbReference type="AlphaFoldDB" id="A0A1T4YKP1"/>
<keyword evidence="6 7" id="KW-0472">Membrane</keyword>
<evidence type="ECO:0000256" key="4">
    <source>
        <dbReference type="ARBA" id="ARBA00022692"/>
    </source>
</evidence>
<dbReference type="GO" id="GO:0005886">
    <property type="term" value="C:plasma membrane"/>
    <property type="evidence" value="ECO:0007669"/>
    <property type="project" value="UniProtKB-SubCell"/>
</dbReference>
<keyword evidence="5 7" id="KW-1133">Transmembrane helix</keyword>
<dbReference type="EMBL" id="FUYG01000011">
    <property type="protein sequence ID" value="SKB02118.1"/>
    <property type="molecule type" value="Genomic_DNA"/>
</dbReference>
<feature type="transmembrane region" description="Helical" evidence="7">
    <location>
        <begin position="329"/>
        <end position="350"/>
    </location>
</feature>
<protein>
    <submittedName>
        <fullName evidence="8">Conserved hypothetical integral membrane protein</fullName>
    </submittedName>
</protein>
<feature type="transmembrane region" description="Helical" evidence="7">
    <location>
        <begin position="268"/>
        <end position="288"/>
    </location>
</feature>
<gene>
    <name evidence="8" type="ORF">SAMN06295879_3441</name>
</gene>
<organism evidence="8 9">
    <name type="scientific">Agreia bicolorata</name>
    <dbReference type="NCBI Taxonomy" id="110935"/>
    <lineage>
        <taxon>Bacteria</taxon>
        <taxon>Bacillati</taxon>
        <taxon>Actinomycetota</taxon>
        <taxon>Actinomycetes</taxon>
        <taxon>Micrococcales</taxon>
        <taxon>Microbacteriaceae</taxon>
        <taxon>Agreia</taxon>
    </lineage>
</organism>
<evidence type="ECO:0000256" key="7">
    <source>
        <dbReference type="SAM" id="Phobius"/>
    </source>
</evidence>
<evidence type="ECO:0000313" key="8">
    <source>
        <dbReference type="EMBL" id="SKB02118.1"/>
    </source>
</evidence>
<dbReference type="RefSeq" id="WP_078715386.1">
    <property type="nucleotide sequence ID" value="NZ_FUYG01000011.1"/>
</dbReference>
<dbReference type="Pfam" id="PF03601">
    <property type="entry name" value="Cons_hypoth698"/>
    <property type="match status" value="1"/>
</dbReference>
<feature type="transmembrane region" description="Helical" evidence="7">
    <location>
        <begin position="32"/>
        <end position="58"/>
    </location>
</feature>
<name>A0A1T4YKP1_9MICO</name>
<keyword evidence="4 7" id="KW-0812">Transmembrane</keyword>
<evidence type="ECO:0000256" key="3">
    <source>
        <dbReference type="ARBA" id="ARBA00022475"/>
    </source>
</evidence>
<evidence type="ECO:0000313" key="9">
    <source>
        <dbReference type="Proteomes" id="UP000189735"/>
    </source>
</evidence>
<feature type="transmembrane region" description="Helical" evidence="7">
    <location>
        <begin position="137"/>
        <end position="157"/>
    </location>
</feature>
<keyword evidence="3" id="KW-1003">Cell membrane</keyword>
<dbReference type="PANTHER" id="PTHR30106:SF2">
    <property type="entry name" value="UPF0324 INNER MEMBRANE PROTEIN YEIH"/>
    <property type="match status" value="1"/>
</dbReference>
<dbReference type="Proteomes" id="UP000189735">
    <property type="component" value="Unassembled WGS sequence"/>
</dbReference>
<feature type="transmembrane region" description="Helical" evidence="7">
    <location>
        <begin position="221"/>
        <end position="247"/>
    </location>
</feature>
<evidence type="ECO:0000256" key="5">
    <source>
        <dbReference type="ARBA" id="ARBA00022989"/>
    </source>
</evidence>
<evidence type="ECO:0000256" key="1">
    <source>
        <dbReference type="ARBA" id="ARBA00004651"/>
    </source>
</evidence>
<feature type="transmembrane region" description="Helical" evidence="7">
    <location>
        <begin position="100"/>
        <end position="125"/>
    </location>
</feature>
<feature type="transmembrane region" description="Helical" evidence="7">
    <location>
        <begin position="300"/>
        <end position="317"/>
    </location>
</feature>
<dbReference type="PANTHER" id="PTHR30106">
    <property type="entry name" value="INNER MEMBRANE PROTEIN YEIH-RELATED"/>
    <property type="match status" value="1"/>
</dbReference>
<comment type="similarity">
    <text evidence="2">Belongs to the UPF0324 family.</text>
</comment>
<evidence type="ECO:0000256" key="6">
    <source>
        <dbReference type="ARBA" id="ARBA00023136"/>
    </source>
</evidence>
<comment type="subcellular location">
    <subcellularLocation>
        <location evidence="1">Cell membrane</location>
        <topology evidence="1">Multi-pass membrane protein</topology>
    </subcellularLocation>
</comment>
<feature type="transmembrane region" description="Helical" evidence="7">
    <location>
        <begin position="169"/>
        <end position="190"/>
    </location>
</feature>
<reference evidence="9" key="1">
    <citation type="submission" date="2017-02" db="EMBL/GenBank/DDBJ databases">
        <authorList>
            <person name="Varghese N."/>
            <person name="Submissions S."/>
        </authorList>
    </citation>
    <scope>NUCLEOTIDE SEQUENCE [LARGE SCALE GENOMIC DNA]</scope>
    <source>
        <strain evidence="9">VKM Ac-2052</strain>
    </source>
</reference>
<accession>A0A1T4YKP1</accession>
<proteinExistence type="inferred from homology"/>